<dbReference type="SUPFAM" id="SSF161098">
    <property type="entry name" value="MetI-like"/>
    <property type="match status" value="1"/>
</dbReference>
<evidence type="ECO:0000256" key="7">
    <source>
        <dbReference type="RuleBase" id="RU363032"/>
    </source>
</evidence>
<keyword evidence="3" id="KW-1003">Cell membrane</keyword>
<dbReference type="Gene3D" id="1.10.3720.10">
    <property type="entry name" value="MetI-like"/>
    <property type="match status" value="1"/>
</dbReference>
<keyword evidence="10" id="KW-1185">Reference proteome</keyword>
<feature type="domain" description="ABC transmembrane type-1" evidence="8">
    <location>
        <begin position="90"/>
        <end position="275"/>
    </location>
</feature>
<dbReference type="InterPro" id="IPR000515">
    <property type="entry name" value="MetI-like"/>
</dbReference>
<dbReference type="Proteomes" id="UP000181980">
    <property type="component" value="Unassembled WGS sequence"/>
</dbReference>
<dbReference type="InterPro" id="IPR050366">
    <property type="entry name" value="BP-dependent_transpt_permease"/>
</dbReference>
<evidence type="ECO:0000259" key="8">
    <source>
        <dbReference type="PROSITE" id="PS50928"/>
    </source>
</evidence>
<dbReference type="PANTHER" id="PTHR43386">
    <property type="entry name" value="OLIGOPEPTIDE TRANSPORT SYSTEM PERMEASE PROTEIN APPC"/>
    <property type="match status" value="1"/>
</dbReference>
<dbReference type="AlphaFoldDB" id="A0A1H5MJ93"/>
<reference evidence="10" key="1">
    <citation type="submission" date="2016-10" db="EMBL/GenBank/DDBJ databases">
        <authorList>
            <person name="Varghese N."/>
            <person name="Submissions S."/>
        </authorList>
    </citation>
    <scope>NUCLEOTIDE SEQUENCE [LARGE SCALE GENOMIC DNA]</scope>
    <source>
        <strain evidence="10">DSM 45237</strain>
    </source>
</reference>
<dbReference type="GO" id="GO:0055085">
    <property type="term" value="P:transmembrane transport"/>
    <property type="evidence" value="ECO:0007669"/>
    <property type="project" value="InterPro"/>
</dbReference>
<keyword evidence="2 7" id="KW-0813">Transport</keyword>
<feature type="transmembrane region" description="Helical" evidence="7">
    <location>
        <begin position="199"/>
        <end position="220"/>
    </location>
</feature>
<dbReference type="GO" id="GO:0005886">
    <property type="term" value="C:plasma membrane"/>
    <property type="evidence" value="ECO:0007669"/>
    <property type="project" value="UniProtKB-SubCell"/>
</dbReference>
<dbReference type="PROSITE" id="PS50928">
    <property type="entry name" value="ABC_TM1"/>
    <property type="match status" value="1"/>
</dbReference>
<dbReference type="RefSeq" id="WP_069111721.1">
    <property type="nucleotide sequence ID" value="NZ_FNUC01000003.1"/>
</dbReference>
<evidence type="ECO:0000256" key="6">
    <source>
        <dbReference type="ARBA" id="ARBA00023136"/>
    </source>
</evidence>
<name>A0A1H5MJ93_9ACTN</name>
<proteinExistence type="inferred from homology"/>
<comment type="subcellular location">
    <subcellularLocation>
        <location evidence="1 7">Cell membrane</location>
        <topology evidence="1 7">Multi-pass membrane protein</topology>
    </subcellularLocation>
</comment>
<comment type="similarity">
    <text evidence="7">Belongs to the binding-protein-dependent transport system permease family.</text>
</comment>
<dbReference type="STRING" id="561176.SAMN04488561_3218"/>
<feature type="transmembrane region" description="Helical" evidence="7">
    <location>
        <begin position="24"/>
        <end position="46"/>
    </location>
</feature>
<evidence type="ECO:0000256" key="5">
    <source>
        <dbReference type="ARBA" id="ARBA00022989"/>
    </source>
</evidence>
<keyword evidence="5 7" id="KW-1133">Transmembrane helix</keyword>
<gene>
    <name evidence="9" type="ORF">SAMN04488561_3218</name>
</gene>
<evidence type="ECO:0000256" key="4">
    <source>
        <dbReference type="ARBA" id="ARBA00022692"/>
    </source>
</evidence>
<feature type="transmembrane region" description="Helical" evidence="7">
    <location>
        <begin position="90"/>
        <end position="110"/>
    </location>
</feature>
<dbReference type="InterPro" id="IPR035906">
    <property type="entry name" value="MetI-like_sf"/>
</dbReference>
<dbReference type="PANTHER" id="PTHR43386:SF25">
    <property type="entry name" value="PEPTIDE ABC TRANSPORTER PERMEASE PROTEIN"/>
    <property type="match status" value="1"/>
</dbReference>
<accession>A0A1H5MJ93</accession>
<keyword evidence="4 7" id="KW-0812">Transmembrane</keyword>
<dbReference type="EMBL" id="FNUC01000003">
    <property type="protein sequence ID" value="SEE89439.1"/>
    <property type="molecule type" value="Genomic_DNA"/>
</dbReference>
<evidence type="ECO:0000256" key="1">
    <source>
        <dbReference type="ARBA" id="ARBA00004651"/>
    </source>
</evidence>
<keyword evidence="6 7" id="KW-0472">Membrane</keyword>
<dbReference type="CDD" id="cd06261">
    <property type="entry name" value="TM_PBP2"/>
    <property type="match status" value="1"/>
</dbReference>
<evidence type="ECO:0000313" key="9">
    <source>
        <dbReference type="EMBL" id="SEE89439.1"/>
    </source>
</evidence>
<evidence type="ECO:0000313" key="10">
    <source>
        <dbReference type="Proteomes" id="UP000181980"/>
    </source>
</evidence>
<sequence>MSAIAGQDAIGSTRTERRRRRMPVSVLLAAIFAVLVVGLAVFGPLLAPHDPAAQSLQTGVIGPTADHLLGTDHLGRDILSRVMAGARDAVIGPLIIAVSATVISLVFGIIAGYRGGVVEAVVLRVGDLMYAVPAILVSIVVIGVLGGGYYLAVAVLVLLSVPADTRVVRAAVLSERHLPYIEAGQTLGLSRWRIMTVHILPNVMPTAVAIALLEFVYGLITLSSLSFLGLGAEAGSPEWGRMLADNRTLLAENPNAALAPALLIMATAAAVMLLGDWIYDRVSEESTKRD</sequence>
<evidence type="ECO:0000256" key="2">
    <source>
        <dbReference type="ARBA" id="ARBA00022448"/>
    </source>
</evidence>
<dbReference type="Pfam" id="PF00528">
    <property type="entry name" value="BPD_transp_1"/>
    <property type="match status" value="1"/>
</dbReference>
<feature type="transmembrane region" description="Helical" evidence="7">
    <location>
        <begin position="130"/>
        <end position="159"/>
    </location>
</feature>
<feature type="transmembrane region" description="Helical" evidence="7">
    <location>
        <begin position="257"/>
        <end position="279"/>
    </location>
</feature>
<evidence type="ECO:0000256" key="3">
    <source>
        <dbReference type="ARBA" id="ARBA00022475"/>
    </source>
</evidence>
<protein>
    <submittedName>
        <fullName evidence="9">Peptide/nickel transport system permease protein</fullName>
    </submittedName>
</protein>
<organism evidence="9 10">
    <name type="scientific">Jiangella alba</name>
    <dbReference type="NCBI Taxonomy" id="561176"/>
    <lineage>
        <taxon>Bacteria</taxon>
        <taxon>Bacillati</taxon>
        <taxon>Actinomycetota</taxon>
        <taxon>Actinomycetes</taxon>
        <taxon>Jiangellales</taxon>
        <taxon>Jiangellaceae</taxon>
        <taxon>Jiangella</taxon>
    </lineage>
</organism>
<dbReference type="OrthoDB" id="6637947at2"/>